<dbReference type="KEGG" id="tnl:113509039"/>
<evidence type="ECO:0000313" key="2">
    <source>
        <dbReference type="Proteomes" id="UP000322000"/>
    </source>
</evidence>
<evidence type="ECO:0000313" key="3">
    <source>
        <dbReference type="RefSeq" id="XP_026748098.1"/>
    </source>
</evidence>
<dbReference type="Proteomes" id="UP000322000">
    <property type="component" value="Chromosome 3"/>
</dbReference>
<name>A0A7E5X4F4_TRINI</name>
<dbReference type="AlphaFoldDB" id="A0A7E5X4F4"/>
<dbReference type="OrthoDB" id="7471570at2759"/>
<proteinExistence type="predicted"/>
<feature type="compositionally biased region" description="Basic and acidic residues" evidence="1">
    <location>
        <begin position="104"/>
        <end position="115"/>
    </location>
</feature>
<evidence type="ECO:0000256" key="1">
    <source>
        <dbReference type="SAM" id="MobiDB-lite"/>
    </source>
</evidence>
<dbReference type="InParanoid" id="A0A7E5X4F4"/>
<feature type="region of interest" description="Disordered" evidence="1">
    <location>
        <begin position="98"/>
        <end position="119"/>
    </location>
</feature>
<dbReference type="RefSeq" id="XP_026748098.1">
    <property type="nucleotide sequence ID" value="XM_026892297.1"/>
</dbReference>
<gene>
    <name evidence="3" type="primary">LOC113509039</name>
</gene>
<reference evidence="3" key="1">
    <citation type="submission" date="2025-08" db="UniProtKB">
        <authorList>
            <consortium name="RefSeq"/>
        </authorList>
    </citation>
    <scope>IDENTIFICATION</scope>
</reference>
<keyword evidence="2" id="KW-1185">Reference proteome</keyword>
<dbReference type="GeneID" id="113509039"/>
<accession>A0A7E5X4F4</accession>
<feature type="non-terminal residue" evidence="3">
    <location>
        <position position="1"/>
    </location>
</feature>
<organism evidence="2 3">
    <name type="scientific">Trichoplusia ni</name>
    <name type="common">Cabbage looper</name>
    <dbReference type="NCBI Taxonomy" id="7111"/>
    <lineage>
        <taxon>Eukaryota</taxon>
        <taxon>Metazoa</taxon>
        <taxon>Ecdysozoa</taxon>
        <taxon>Arthropoda</taxon>
        <taxon>Hexapoda</taxon>
        <taxon>Insecta</taxon>
        <taxon>Pterygota</taxon>
        <taxon>Neoptera</taxon>
        <taxon>Endopterygota</taxon>
        <taxon>Lepidoptera</taxon>
        <taxon>Glossata</taxon>
        <taxon>Ditrysia</taxon>
        <taxon>Noctuoidea</taxon>
        <taxon>Noctuidae</taxon>
        <taxon>Plusiinae</taxon>
        <taxon>Trichoplusia</taxon>
    </lineage>
</organism>
<sequence length="229" mass="26456">LPRGLVPYDSEQRIVAGFGRGLCPEVRHSGLDKKKLTNPFSVSATFENPELQKIYNQSIFHDLSWNIKLLLFKEVFNAEGNPSTGDLGPEAVPQRRVPSIESLVQRRQDDDTRDPGEDDNNMRLKLFRLMYETVRDSDLKCKRAELIRTHYENSTTFEIGYLMGDVMDKFNIMSDITMTLKRLFREWKPIEHINAYEQIANQAIEINHLIDIMRGMNKKNETSTPPPKG</sequence>
<protein>
    <submittedName>
        <fullName evidence="3">Uncharacterized protein LOC113509039</fullName>
    </submittedName>
</protein>